<keyword evidence="2" id="KW-1185">Reference proteome</keyword>
<dbReference type="Proteomes" id="UP001175211">
    <property type="component" value="Unassembled WGS sequence"/>
</dbReference>
<sequence length="226" mass="24509">MCGINLPFPEHVHHSRSPGAVLPSTLHPRIKGVVLLSGLYTSEDMPADTKNSVRLYYGEDDEAEQRALLELASAIPTLRVLLGIGERDISCLCPIVERFGEAVSARVASYDAACGGEWGDRVNADAKEPFSLFPTSSTAPKDVRSQTRSDTPILVFSLMAAASALSICIIDHNLGSFFVARGFIADYLLVDSQPMGITFPSLTLLRHPMNVPTILPQHPNALLLIR</sequence>
<reference evidence="1" key="1">
    <citation type="submission" date="2023-06" db="EMBL/GenBank/DDBJ databases">
        <authorList>
            <consortium name="Lawrence Berkeley National Laboratory"/>
            <person name="Ahrendt S."/>
            <person name="Sahu N."/>
            <person name="Indic B."/>
            <person name="Wong-Bajracharya J."/>
            <person name="Merenyi Z."/>
            <person name="Ke H.-M."/>
            <person name="Monk M."/>
            <person name="Kocsube S."/>
            <person name="Drula E."/>
            <person name="Lipzen A."/>
            <person name="Balint B."/>
            <person name="Henrissat B."/>
            <person name="Andreopoulos B."/>
            <person name="Martin F.M."/>
            <person name="Harder C.B."/>
            <person name="Rigling D."/>
            <person name="Ford K.L."/>
            <person name="Foster G.D."/>
            <person name="Pangilinan J."/>
            <person name="Papanicolaou A."/>
            <person name="Barry K."/>
            <person name="LaButti K."/>
            <person name="Viragh M."/>
            <person name="Koriabine M."/>
            <person name="Yan M."/>
            <person name="Riley R."/>
            <person name="Champramary S."/>
            <person name="Plett K.L."/>
            <person name="Tsai I.J."/>
            <person name="Slot J."/>
            <person name="Sipos G."/>
            <person name="Plett J."/>
            <person name="Nagy L.G."/>
            <person name="Grigoriev I.V."/>
        </authorList>
    </citation>
    <scope>NUCLEOTIDE SEQUENCE</scope>
    <source>
        <strain evidence="1">CCBAS 213</strain>
    </source>
</reference>
<accession>A0AA39MPF2</accession>
<dbReference type="AlphaFoldDB" id="A0AA39MPF2"/>
<comment type="caution">
    <text evidence="1">The sequence shown here is derived from an EMBL/GenBank/DDBJ whole genome shotgun (WGS) entry which is preliminary data.</text>
</comment>
<organism evidence="1 2">
    <name type="scientific">Armillaria tabescens</name>
    <name type="common">Ringless honey mushroom</name>
    <name type="synonym">Agaricus tabescens</name>
    <dbReference type="NCBI Taxonomy" id="1929756"/>
    <lineage>
        <taxon>Eukaryota</taxon>
        <taxon>Fungi</taxon>
        <taxon>Dikarya</taxon>
        <taxon>Basidiomycota</taxon>
        <taxon>Agaricomycotina</taxon>
        <taxon>Agaricomycetes</taxon>
        <taxon>Agaricomycetidae</taxon>
        <taxon>Agaricales</taxon>
        <taxon>Marasmiineae</taxon>
        <taxon>Physalacriaceae</taxon>
        <taxon>Desarmillaria</taxon>
    </lineage>
</organism>
<evidence type="ECO:0000313" key="2">
    <source>
        <dbReference type="Proteomes" id="UP001175211"/>
    </source>
</evidence>
<evidence type="ECO:0000313" key="1">
    <source>
        <dbReference type="EMBL" id="KAK0441782.1"/>
    </source>
</evidence>
<name>A0AA39MPF2_ARMTA</name>
<dbReference type="EMBL" id="JAUEPS010000067">
    <property type="protein sequence ID" value="KAK0441782.1"/>
    <property type="molecule type" value="Genomic_DNA"/>
</dbReference>
<protein>
    <submittedName>
        <fullName evidence="1">Uncharacterized protein</fullName>
    </submittedName>
</protein>
<gene>
    <name evidence="1" type="ORF">EV420DRAFT_1649890</name>
</gene>
<proteinExistence type="predicted"/>
<dbReference type="GeneID" id="85361925"/>
<dbReference type="RefSeq" id="XP_060324121.1">
    <property type="nucleotide sequence ID" value="XM_060478377.1"/>
</dbReference>